<keyword evidence="1" id="KW-0812">Transmembrane</keyword>
<keyword evidence="3" id="KW-1185">Reference proteome</keyword>
<evidence type="ECO:0000313" key="2">
    <source>
        <dbReference type="EMBL" id="KAJ5115473.1"/>
    </source>
</evidence>
<dbReference type="Proteomes" id="UP001141434">
    <property type="component" value="Unassembled WGS sequence"/>
</dbReference>
<feature type="transmembrane region" description="Helical" evidence="1">
    <location>
        <begin position="66"/>
        <end position="88"/>
    </location>
</feature>
<proteinExistence type="predicted"/>
<reference evidence="2" key="1">
    <citation type="submission" date="2022-11" db="EMBL/GenBank/DDBJ databases">
        <authorList>
            <person name="Petersen C."/>
        </authorList>
    </citation>
    <scope>NUCLEOTIDE SEQUENCE</scope>
    <source>
        <strain evidence="2">IBT 34128</strain>
    </source>
</reference>
<protein>
    <submittedName>
        <fullName evidence="2">Uncharacterized protein</fullName>
    </submittedName>
</protein>
<organism evidence="2 3">
    <name type="scientific">Penicillium alfredii</name>
    <dbReference type="NCBI Taxonomy" id="1506179"/>
    <lineage>
        <taxon>Eukaryota</taxon>
        <taxon>Fungi</taxon>
        <taxon>Dikarya</taxon>
        <taxon>Ascomycota</taxon>
        <taxon>Pezizomycotina</taxon>
        <taxon>Eurotiomycetes</taxon>
        <taxon>Eurotiomycetidae</taxon>
        <taxon>Eurotiales</taxon>
        <taxon>Aspergillaceae</taxon>
        <taxon>Penicillium</taxon>
    </lineage>
</organism>
<sequence>MVSIRVPTWSSNPLDTAWASVTLGLRNRAPGRCMMSVHDTELPSKPRPPQNQQQSAWKSHKQVRIIVYYTWALTCLSFVWFIVAQVILVATRGTMDKPCNGCNAYLGTNWNLLRDVGGTPMSAAILPEYQPAFFAGLFALFYVFQGLMTLALHCADLIAAVYLDEQIWRECYTAGADYNPRPNALLQGITSRATGTLFVLKIVLHWLFGNAVSYAYNWGLFFSTTASSLPQPWGHGSGGLCHIPELAETSGSTARDIRPSSDLSGFGGRVAFVIILG</sequence>
<name>A0A9W9GBM2_9EURO</name>
<comment type="caution">
    <text evidence="2">The sequence shown here is derived from an EMBL/GenBank/DDBJ whole genome shotgun (WGS) entry which is preliminary data.</text>
</comment>
<accession>A0A9W9GBM2</accession>
<gene>
    <name evidence="2" type="ORF">NUU61_001232</name>
</gene>
<evidence type="ECO:0000256" key="1">
    <source>
        <dbReference type="SAM" id="Phobius"/>
    </source>
</evidence>
<reference evidence="2" key="2">
    <citation type="journal article" date="2023" name="IMA Fungus">
        <title>Comparative genomic study of the Penicillium genus elucidates a diverse pangenome and 15 lateral gene transfer events.</title>
        <authorList>
            <person name="Petersen C."/>
            <person name="Sorensen T."/>
            <person name="Nielsen M.R."/>
            <person name="Sondergaard T.E."/>
            <person name="Sorensen J.L."/>
            <person name="Fitzpatrick D.A."/>
            <person name="Frisvad J.C."/>
            <person name="Nielsen K.L."/>
        </authorList>
    </citation>
    <scope>NUCLEOTIDE SEQUENCE</scope>
    <source>
        <strain evidence="2">IBT 34128</strain>
    </source>
</reference>
<evidence type="ECO:0000313" key="3">
    <source>
        <dbReference type="Proteomes" id="UP001141434"/>
    </source>
</evidence>
<keyword evidence="1" id="KW-1133">Transmembrane helix</keyword>
<dbReference type="AlphaFoldDB" id="A0A9W9GBM2"/>
<dbReference type="EMBL" id="JAPMSZ010000001">
    <property type="protein sequence ID" value="KAJ5115473.1"/>
    <property type="molecule type" value="Genomic_DNA"/>
</dbReference>
<dbReference type="OrthoDB" id="2688021at2759"/>
<keyword evidence="1" id="KW-0472">Membrane</keyword>
<feature type="transmembrane region" description="Helical" evidence="1">
    <location>
        <begin position="132"/>
        <end position="163"/>
    </location>
</feature>
<dbReference type="GeneID" id="81390982"/>
<dbReference type="RefSeq" id="XP_056516664.1">
    <property type="nucleotide sequence ID" value="XM_056651814.1"/>
</dbReference>